<dbReference type="Proteomes" id="UP000799302">
    <property type="component" value="Unassembled WGS sequence"/>
</dbReference>
<dbReference type="Gene3D" id="2.30.29.30">
    <property type="entry name" value="Pleckstrin-homology domain (PH domain)/Phosphotyrosine-binding domain (PTB)"/>
    <property type="match status" value="1"/>
</dbReference>
<dbReference type="SUPFAM" id="SSF54277">
    <property type="entry name" value="CAD &amp; PB1 domains"/>
    <property type="match status" value="1"/>
</dbReference>
<feature type="compositionally biased region" description="Polar residues" evidence="1">
    <location>
        <begin position="607"/>
        <end position="627"/>
    </location>
</feature>
<protein>
    <recommendedName>
        <fullName evidence="6">DH domain-containing protein</fullName>
    </recommendedName>
</protein>
<feature type="compositionally biased region" description="Acidic residues" evidence="1">
    <location>
        <begin position="583"/>
        <end position="592"/>
    </location>
</feature>
<dbReference type="GO" id="GO:0030010">
    <property type="term" value="P:establishment of cell polarity"/>
    <property type="evidence" value="ECO:0007669"/>
    <property type="project" value="TreeGrafter"/>
</dbReference>
<dbReference type="OrthoDB" id="1594986at2759"/>
<evidence type="ECO:0000256" key="1">
    <source>
        <dbReference type="SAM" id="MobiDB-lite"/>
    </source>
</evidence>
<evidence type="ECO:0000313" key="5">
    <source>
        <dbReference type="Proteomes" id="UP000799302"/>
    </source>
</evidence>
<dbReference type="InterPro" id="IPR000219">
    <property type="entry name" value="DH_dom"/>
</dbReference>
<dbReference type="CDD" id="cd13246">
    <property type="entry name" value="PH_Scd1"/>
    <property type="match status" value="1"/>
</dbReference>
<dbReference type="AlphaFoldDB" id="A0A6A6UVU9"/>
<feature type="compositionally biased region" description="Polar residues" evidence="1">
    <location>
        <begin position="711"/>
        <end position="750"/>
    </location>
</feature>
<dbReference type="PANTHER" id="PTHR47339">
    <property type="entry name" value="CELL DIVISION CONTROL PROTEIN 24"/>
    <property type="match status" value="1"/>
</dbReference>
<dbReference type="InterPro" id="IPR010481">
    <property type="entry name" value="Cdc24/Scd1_N"/>
</dbReference>
<dbReference type="InterPro" id="IPR053793">
    <property type="entry name" value="PB1-like"/>
</dbReference>
<dbReference type="GO" id="GO:0005085">
    <property type="term" value="F:guanyl-nucleotide exchange factor activity"/>
    <property type="evidence" value="ECO:0007669"/>
    <property type="project" value="InterPro"/>
</dbReference>
<dbReference type="SMART" id="SM00325">
    <property type="entry name" value="RhoGEF"/>
    <property type="match status" value="1"/>
</dbReference>
<dbReference type="Gene3D" id="3.10.20.90">
    <property type="entry name" value="Phosphatidylinositol 3-kinase Catalytic Subunit, Chain A, domain 1"/>
    <property type="match status" value="1"/>
</dbReference>
<feature type="region of interest" description="Disordered" evidence="1">
    <location>
        <begin position="578"/>
        <end position="774"/>
    </location>
</feature>
<sequence>MSNSHQSNTHTSSYSQPSSLRSSDSTGATTQSTLFNPPPLPTPTPSNLGNPLAPQESVLNKRGDKEGSLFQICTTLCQRLRGLQGFDNMLREEEVEAGGDADPVTLVWRLFRRGYPLIDLYNATGPRVLLEENMTKTEANRRKDTTYKFIQACVNDLKIKECFQIRDLYGDDTTGFVKVTRVLNQVLDILVSKGVLDPSFGQNEAGDVSGVKKTKRQHIVAELVATERTYVQHLELLHDFKKLVEEKGVISGDAIHDIFFNLNALLDFQRRFLIRVEQTNIVPEEQQNWGSLFVLYKDAFKVYEQYIANQNKCEKVALREFDKLRDIGGPPELHQFTSDSTVLAAFLLKPFQRLSKYPLLLRELRDKGDLDPIRQKDIEAGIEAANSVLQATNAAIDRQERTQAMQELNERVEDWKGHQLQSFRDLLLHGTYQVIKGDSSNPKEQEREYKMYLFEMILLCCKEMNSSKQKNKVLGKQLVDKRGRPRLQLKGRIFMQNVTDTITSAKSGSYSLQIFWKGDPGVESFTIKFTQEDTMRRWSDQINSQRKMWRESTRMSQRPPDIRDNDFLYMQNQRLENPYQQQQEDDDEDDMDGSTLNNYPAYADNQYPISRNDSNTSLRSRSTTGDSINRIAPRQFPMGNQAPALQVRTNGPISPDVGDSFFSPATESPMSTRSSGTPSMYGFRSQPQQHPPIPGWSVDDHRFTAPAMPRQQMNSYQSANRVPQQRPSLPPSAHSSNPMVNRMRSASSPDIANPAHRYDPSQVPPMPNLPSFTSQYPYAQSLLNRSQSSSPAQAMTTLPMRAATQAPPAQQHHQSSHPRSMTPQGLSTEYLPHQNARPFPTSMDHYAQPDVRIPTMSPPPTHATPASLTPGIPQGHASNHTIPNMLAQGQAPTQLKVRVHCGSPKNSMAGDIPVSSMVLVVPTTISFQSLKDRIDAKLQRSSSLSLSNGQVKLKYKDDGDYVGILSDEDVQMAFETWRESQRGNTPLGMGEIELYIQ</sequence>
<dbReference type="FunFam" id="3.10.20.90:FF:000176">
    <property type="entry name" value="Rho guanyl nucleotide exchange factor"/>
    <property type="match status" value="1"/>
</dbReference>
<dbReference type="SUPFAM" id="SSF50729">
    <property type="entry name" value="PH domain-like"/>
    <property type="match status" value="1"/>
</dbReference>
<dbReference type="Pfam" id="PF00621">
    <property type="entry name" value="RhoGEF"/>
    <property type="match status" value="1"/>
</dbReference>
<dbReference type="SUPFAM" id="SSF48065">
    <property type="entry name" value="DBL homology domain (DH-domain)"/>
    <property type="match status" value="1"/>
</dbReference>
<evidence type="ECO:0000259" key="3">
    <source>
        <dbReference type="PROSITE" id="PS51745"/>
    </source>
</evidence>
<feature type="domain" description="PB1" evidence="3">
    <location>
        <begin position="894"/>
        <end position="997"/>
    </location>
</feature>
<dbReference type="Gene3D" id="1.20.900.10">
    <property type="entry name" value="Dbl homology (DH) domain"/>
    <property type="match status" value="1"/>
</dbReference>
<feature type="compositionally biased region" description="Low complexity" evidence="1">
    <location>
        <begin position="1"/>
        <end position="25"/>
    </location>
</feature>
<feature type="domain" description="DH" evidence="2">
    <location>
        <begin position="215"/>
        <end position="395"/>
    </location>
</feature>
<organism evidence="4 5">
    <name type="scientific">Microthyrium microscopicum</name>
    <dbReference type="NCBI Taxonomy" id="703497"/>
    <lineage>
        <taxon>Eukaryota</taxon>
        <taxon>Fungi</taxon>
        <taxon>Dikarya</taxon>
        <taxon>Ascomycota</taxon>
        <taxon>Pezizomycotina</taxon>
        <taxon>Dothideomycetes</taxon>
        <taxon>Dothideomycetes incertae sedis</taxon>
        <taxon>Microthyriales</taxon>
        <taxon>Microthyriaceae</taxon>
        <taxon>Microthyrium</taxon>
    </lineage>
</organism>
<feature type="region of interest" description="Disordered" evidence="1">
    <location>
        <begin position="802"/>
        <end position="834"/>
    </location>
</feature>
<dbReference type="InterPro" id="IPR053026">
    <property type="entry name" value="CDC42_GEF"/>
</dbReference>
<feature type="compositionally biased region" description="Low complexity" evidence="1">
    <location>
        <begin position="802"/>
        <end position="820"/>
    </location>
</feature>
<evidence type="ECO:0000259" key="2">
    <source>
        <dbReference type="PROSITE" id="PS50010"/>
    </source>
</evidence>
<reference evidence="4" key="1">
    <citation type="journal article" date="2020" name="Stud. Mycol.">
        <title>101 Dothideomycetes genomes: a test case for predicting lifestyles and emergence of pathogens.</title>
        <authorList>
            <person name="Haridas S."/>
            <person name="Albert R."/>
            <person name="Binder M."/>
            <person name="Bloem J."/>
            <person name="Labutti K."/>
            <person name="Salamov A."/>
            <person name="Andreopoulos B."/>
            <person name="Baker S."/>
            <person name="Barry K."/>
            <person name="Bills G."/>
            <person name="Bluhm B."/>
            <person name="Cannon C."/>
            <person name="Castanera R."/>
            <person name="Culley D."/>
            <person name="Daum C."/>
            <person name="Ezra D."/>
            <person name="Gonzalez J."/>
            <person name="Henrissat B."/>
            <person name="Kuo A."/>
            <person name="Liang C."/>
            <person name="Lipzen A."/>
            <person name="Lutzoni F."/>
            <person name="Magnuson J."/>
            <person name="Mondo S."/>
            <person name="Nolan M."/>
            <person name="Ohm R."/>
            <person name="Pangilinan J."/>
            <person name="Park H.-J."/>
            <person name="Ramirez L."/>
            <person name="Alfaro M."/>
            <person name="Sun H."/>
            <person name="Tritt A."/>
            <person name="Yoshinaga Y."/>
            <person name="Zwiers L.-H."/>
            <person name="Turgeon B."/>
            <person name="Goodwin S."/>
            <person name="Spatafora J."/>
            <person name="Crous P."/>
            <person name="Grigoriev I."/>
        </authorList>
    </citation>
    <scope>NUCLEOTIDE SEQUENCE</scope>
    <source>
        <strain evidence="4">CBS 115976</strain>
    </source>
</reference>
<feature type="region of interest" description="Disordered" evidence="1">
    <location>
        <begin position="1"/>
        <end position="58"/>
    </location>
</feature>
<proteinExistence type="predicted"/>
<gene>
    <name evidence="4" type="ORF">BT63DRAFT_431073</name>
</gene>
<dbReference type="PANTHER" id="PTHR47339:SF1">
    <property type="entry name" value="CELL DIVISION CONTROL PROTEIN 24"/>
    <property type="match status" value="1"/>
</dbReference>
<dbReference type="PROSITE" id="PS50010">
    <property type="entry name" value="DH_2"/>
    <property type="match status" value="1"/>
</dbReference>
<dbReference type="InterPro" id="IPR035899">
    <property type="entry name" value="DBL_dom_sf"/>
</dbReference>
<dbReference type="Pfam" id="PF00564">
    <property type="entry name" value="PB1"/>
    <property type="match status" value="1"/>
</dbReference>
<dbReference type="CDD" id="cd05992">
    <property type="entry name" value="PB1"/>
    <property type="match status" value="1"/>
</dbReference>
<dbReference type="EMBL" id="MU004230">
    <property type="protein sequence ID" value="KAF2675104.1"/>
    <property type="molecule type" value="Genomic_DNA"/>
</dbReference>
<evidence type="ECO:0008006" key="6">
    <source>
        <dbReference type="Google" id="ProtNLM"/>
    </source>
</evidence>
<keyword evidence="5" id="KW-1185">Reference proteome</keyword>
<dbReference type="Pfam" id="PF15411">
    <property type="entry name" value="PH_10"/>
    <property type="match status" value="1"/>
</dbReference>
<feature type="compositionally biased region" description="Polar residues" evidence="1">
    <location>
        <begin position="663"/>
        <end position="678"/>
    </location>
</feature>
<dbReference type="GO" id="GO:0000935">
    <property type="term" value="C:division septum"/>
    <property type="evidence" value="ECO:0007669"/>
    <property type="project" value="TreeGrafter"/>
</dbReference>
<dbReference type="InterPro" id="IPR001849">
    <property type="entry name" value="PH_domain"/>
</dbReference>
<dbReference type="SMART" id="SM00233">
    <property type="entry name" value="PH"/>
    <property type="match status" value="1"/>
</dbReference>
<dbReference type="InterPro" id="IPR011993">
    <property type="entry name" value="PH-like_dom_sf"/>
</dbReference>
<dbReference type="GO" id="GO:0005634">
    <property type="term" value="C:nucleus"/>
    <property type="evidence" value="ECO:0007669"/>
    <property type="project" value="TreeGrafter"/>
</dbReference>
<name>A0A6A6UVU9_9PEZI</name>
<dbReference type="Pfam" id="PF06395">
    <property type="entry name" value="CDC24"/>
    <property type="match status" value="1"/>
</dbReference>
<dbReference type="PROSITE" id="PS51745">
    <property type="entry name" value="PB1"/>
    <property type="match status" value="1"/>
</dbReference>
<dbReference type="CDD" id="cd00160">
    <property type="entry name" value="RhoGEF"/>
    <property type="match status" value="1"/>
</dbReference>
<dbReference type="GO" id="GO:0031106">
    <property type="term" value="P:septin ring organization"/>
    <property type="evidence" value="ECO:0007669"/>
    <property type="project" value="TreeGrafter"/>
</dbReference>
<dbReference type="InterPro" id="IPR000270">
    <property type="entry name" value="PB1_dom"/>
</dbReference>
<accession>A0A6A6UVU9</accession>
<dbReference type="GO" id="GO:0005737">
    <property type="term" value="C:cytoplasm"/>
    <property type="evidence" value="ECO:0007669"/>
    <property type="project" value="TreeGrafter"/>
</dbReference>
<dbReference type="InterPro" id="IPR033511">
    <property type="entry name" value="Cdc24/Scd1_PH_dom"/>
</dbReference>
<dbReference type="GO" id="GO:0043332">
    <property type="term" value="C:mating projection tip"/>
    <property type="evidence" value="ECO:0007669"/>
    <property type="project" value="TreeGrafter"/>
</dbReference>
<evidence type="ECO:0000313" key="4">
    <source>
        <dbReference type="EMBL" id="KAF2675104.1"/>
    </source>
</evidence>